<dbReference type="EMBL" id="BAABFA010000010">
    <property type="protein sequence ID" value="GAA4464911.1"/>
    <property type="molecule type" value="Genomic_DNA"/>
</dbReference>
<evidence type="ECO:0000256" key="2">
    <source>
        <dbReference type="ARBA" id="ARBA00022679"/>
    </source>
</evidence>
<dbReference type="Pfam" id="PF18765">
    <property type="entry name" value="Polbeta"/>
    <property type="match status" value="1"/>
</dbReference>
<keyword evidence="6" id="KW-0067">ATP-binding</keyword>
<feature type="domain" description="Polymerase beta nucleotidyltransferase" evidence="8">
    <location>
        <begin position="11"/>
        <end position="98"/>
    </location>
</feature>
<gene>
    <name evidence="9" type="ORF">GCM10023093_16210</name>
</gene>
<keyword evidence="10" id="KW-1185">Reference proteome</keyword>
<accession>A0ABP8NFF8</accession>
<protein>
    <submittedName>
        <fullName evidence="9">Nucleotidyltransferase family protein</fullName>
    </submittedName>
</protein>
<dbReference type="InterPro" id="IPR052038">
    <property type="entry name" value="Type-VII_TA_antitoxin"/>
</dbReference>
<organism evidence="9 10">
    <name type="scientific">Nemorincola caseinilytica</name>
    <dbReference type="NCBI Taxonomy" id="2054315"/>
    <lineage>
        <taxon>Bacteria</taxon>
        <taxon>Pseudomonadati</taxon>
        <taxon>Bacteroidota</taxon>
        <taxon>Chitinophagia</taxon>
        <taxon>Chitinophagales</taxon>
        <taxon>Chitinophagaceae</taxon>
        <taxon>Nemorincola</taxon>
    </lineage>
</organism>
<dbReference type="SUPFAM" id="SSF81301">
    <property type="entry name" value="Nucleotidyltransferase"/>
    <property type="match status" value="1"/>
</dbReference>
<name>A0ABP8NFF8_9BACT</name>
<dbReference type="InterPro" id="IPR041633">
    <property type="entry name" value="Polbeta"/>
</dbReference>
<evidence type="ECO:0000256" key="7">
    <source>
        <dbReference type="ARBA" id="ARBA00022842"/>
    </source>
</evidence>
<dbReference type="InterPro" id="IPR043519">
    <property type="entry name" value="NT_sf"/>
</dbReference>
<comment type="cofactor">
    <cofactor evidence="1">
        <name>Mg(2+)</name>
        <dbReference type="ChEBI" id="CHEBI:18420"/>
    </cofactor>
</comment>
<keyword evidence="5" id="KW-0547">Nucleotide-binding</keyword>
<evidence type="ECO:0000256" key="1">
    <source>
        <dbReference type="ARBA" id="ARBA00001946"/>
    </source>
</evidence>
<dbReference type="PANTHER" id="PTHR33571">
    <property type="entry name" value="SSL8005 PROTEIN"/>
    <property type="match status" value="1"/>
</dbReference>
<evidence type="ECO:0000259" key="8">
    <source>
        <dbReference type="Pfam" id="PF18765"/>
    </source>
</evidence>
<keyword evidence="3" id="KW-0548">Nucleotidyltransferase</keyword>
<dbReference type="Gene3D" id="3.30.460.10">
    <property type="entry name" value="Beta Polymerase, domain 2"/>
    <property type="match status" value="1"/>
</dbReference>
<keyword evidence="2" id="KW-0808">Transferase</keyword>
<evidence type="ECO:0000256" key="6">
    <source>
        <dbReference type="ARBA" id="ARBA00022840"/>
    </source>
</evidence>
<dbReference type="PANTHER" id="PTHR33571:SF12">
    <property type="entry name" value="BSL3053 PROTEIN"/>
    <property type="match status" value="1"/>
</dbReference>
<reference evidence="10" key="1">
    <citation type="journal article" date="2019" name="Int. J. Syst. Evol. Microbiol.">
        <title>The Global Catalogue of Microorganisms (GCM) 10K type strain sequencing project: providing services to taxonomists for standard genome sequencing and annotation.</title>
        <authorList>
            <consortium name="The Broad Institute Genomics Platform"/>
            <consortium name="The Broad Institute Genome Sequencing Center for Infectious Disease"/>
            <person name="Wu L."/>
            <person name="Ma J."/>
        </authorList>
    </citation>
    <scope>NUCLEOTIDE SEQUENCE [LARGE SCALE GENOMIC DNA]</scope>
    <source>
        <strain evidence="10">JCM 32105</strain>
    </source>
</reference>
<proteinExistence type="predicted"/>
<keyword evidence="7" id="KW-0460">Magnesium</keyword>
<evidence type="ECO:0000256" key="4">
    <source>
        <dbReference type="ARBA" id="ARBA00022723"/>
    </source>
</evidence>
<dbReference type="CDD" id="cd05403">
    <property type="entry name" value="NT_KNTase_like"/>
    <property type="match status" value="1"/>
</dbReference>
<sequence length="98" mass="11690">MLTVQQIKDTVTDYFKDKPVRRVYLFGSYARGEANEKSDIDILFSLAENTRINYFGLAQYLVDLESRFLNKVDMVEEEHIYPRLKKYIDRDKILLFSK</sequence>
<dbReference type="Proteomes" id="UP001500067">
    <property type="component" value="Unassembled WGS sequence"/>
</dbReference>
<evidence type="ECO:0000256" key="3">
    <source>
        <dbReference type="ARBA" id="ARBA00022695"/>
    </source>
</evidence>
<comment type="caution">
    <text evidence="9">The sequence shown here is derived from an EMBL/GenBank/DDBJ whole genome shotgun (WGS) entry which is preliminary data.</text>
</comment>
<keyword evidence="4" id="KW-0479">Metal-binding</keyword>
<evidence type="ECO:0000313" key="9">
    <source>
        <dbReference type="EMBL" id="GAA4464911.1"/>
    </source>
</evidence>
<evidence type="ECO:0000256" key="5">
    <source>
        <dbReference type="ARBA" id="ARBA00022741"/>
    </source>
</evidence>
<evidence type="ECO:0000313" key="10">
    <source>
        <dbReference type="Proteomes" id="UP001500067"/>
    </source>
</evidence>